<dbReference type="Proteomes" id="UP000471147">
    <property type="component" value="Unassembled WGS sequence"/>
</dbReference>
<keyword evidence="3" id="KW-1185">Reference proteome</keyword>
<accession>A0A6I4M146</accession>
<dbReference type="PANTHER" id="PTHR43283">
    <property type="entry name" value="BETA-LACTAMASE-RELATED"/>
    <property type="match status" value="1"/>
</dbReference>
<protein>
    <submittedName>
        <fullName evidence="2">Class C beta-lactamase-related serine hydrolase</fullName>
    </submittedName>
</protein>
<reference evidence="2 3" key="1">
    <citation type="submission" date="2019-01" db="EMBL/GenBank/DDBJ databases">
        <title>Sphingorhabdus lacus sp.nov., isolated from an oligotrophic freshwater lake.</title>
        <authorList>
            <person name="Park M."/>
        </authorList>
    </citation>
    <scope>NUCLEOTIDE SEQUENCE [LARGE SCALE GENOMIC DNA]</scope>
    <source>
        <strain evidence="2 3">IMCC26285</strain>
    </source>
</reference>
<evidence type="ECO:0000259" key="1">
    <source>
        <dbReference type="Pfam" id="PF00144"/>
    </source>
</evidence>
<keyword evidence="2" id="KW-0378">Hydrolase</keyword>
<dbReference type="RefSeq" id="WP_160352166.1">
    <property type="nucleotide sequence ID" value="NZ_SDWJ01000001.1"/>
</dbReference>
<dbReference type="GO" id="GO:0016787">
    <property type="term" value="F:hydrolase activity"/>
    <property type="evidence" value="ECO:0007669"/>
    <property type="project" value="UniProtKB-KW"/>
</dbReference>
<name>A0A6I4M146_9SPHN</name>
<dbReference type="Gene3D" id="3.40.710.10">
    <property type="entry name" value="DD-peptidase/beta-lactamase superfamily"/>
    <property type="match status" value="1"/>
</dbReference>
<evidence type="ECO:0000313" key="2">
    <source>
        <dbReference type="EMBL" id="MVZ96148.1"/>
    </source>
</evidence>
<dbReference type="PANTHER" id="PTHR43283:SF7">
    <property type="entry name" value="BETA-LACTAMASE-RELATED DOMAIN-CONTAINING PROTEIN"/>
    <property type="match status" value="1"/>
</dbReference>
<evidence type="ECO:0000313" key="3">
    <source>
        <dbReference type="Proteomes" id="UP000471147"/>
    </source>
</evidence>
<dbReference type="AlphaFoldDB" id="A0A6I4M146"/>
<dbReference type="EMBL" id="SDWJ01000001">
    <property type="protein sequence ID" value="MVZ96148.1"/>
    <property type="molecule type" value="Genomic_DNA"/>
</dbReference>
<feature type="domain" description="Beta-lactamase-related" evidence="1">
    <location>
        <begin position="94"/>
        <end position="365"/>
    </location>
</feature>
<gene>
    <name evidence="2" type="ORF">EUU23_00335</name>
</gene>
<dbReference type="Pfam" id="PF00144">
    <property type="entry name" value="Beta-lactamase"/>
    <property type="match status" value="1"/>
</dbReference>
<dbReference type="InterPro" id="IPR012338">
    <property type="entry name" value="Beta-lactam/transpept-like"/>
</dbReference>
<dbReference type="SUPFAM" id="SSF56601">
    <property type="entry name" value="beta-lactamase/transpeptidase-like"/>
    <property type="match status" value="1"/>
</dbReference>
<comment type="caution">
    <text evidence="2">The sequence shown here is derived from an EMBL/GenBank/DDBJ whole genome shotgun (WGS) entry which is preliminary data.</text>
</comment>
<sequence>MTLPPPLDWQIAKIGPGQEVPPEHRVTRENWRLYPYSRWAFQHTRELVPSRALCRSTAPRRLDEGFVPLDDLPSVGDDAGGAISWAEFEAQTYTDAMLIIHNGTIIHERYYNGMTRHTPHHAFSVSKSFIGLLAESMIADDVLDKDAPVTTYVPELADSGFAKVDVHHLLDMTDGVAFDEDYANPGADVHRYSANYWTPALADGGVRAALARLTGRDHDPGSDFSYRTPVTDALGWVIARAGGKRLADLFYERMWQPAGCADEGHFLVDTAGDEIAASGLNTTARDMARLALLVSEGTGIPTAARASILSGGNRDLYAKSKYAERSRGSYGSQWWVAHDGFGSISALGVYGQRVHIETETGLIMIRFGSHPLASNLHTDGLHRRAFEALRNFLR</sequence>
<dbReference type="OrthoDB" id="9814204at2"/>
<organism evidence="2 3">
    <name type="scientific">Sphingorhabdus profundilacus</name>
    <dbReference type="NCBI Taxonomy" id="2509718"/>
    <lineage>
        <taxon>Bacteria</taxon>
        <taxon>Pseudomonadati</taxon>
        <taxon>Pseudomonadota</taxon>
        <taxon>Alphaproteobacteria</taxon>
        <taxon>Sphingomonadales</taxon>
        <taxon>Sphingomonadaceae</taxon>
        <taxon>Sphingorhabdus</taxon>
    </lineage>
</organism>
<dbReference type="InterPro" id="IPR001466">
    <property type="entry name" value="Beta-lactam-related"/>
</dbReference>
<dbReference type="InterPro" id="IPR050789">
    <property type="entry name" value="Diverse_Enzym_Activities"/>
</dbReference>
<proteinExistence type="predicted"/>